<evidence type="ECO:0000313" key="1">
    <source>
        <dbReference type="EMBL" id="QGM44453.1"/>
    </source>
</evidence>
<reference evidence="1 2" key="1">
    <citation type="submission" date="2019-11" db="EMBL/GenBank/DDBJ databases">
        <title>The genome sequence of Methylocystis heyeri.</title>
        <authorList>
            <person name="Oshkin I.Y."/>
            <person name="Miroshnikov K."/>
            <person name="Dedysh S.N."/>
        </authorList>
    </citation>
    <scope>NUCLEOTIDE SEQUENCE [LARGE SCALE GENOMIC DNA]</scope>
    <source>
        <strain evidence="1 2">H2</strain>
    </source>
</reference>
<sequence>MGVEIGWHFRLSIAGIVGAKRLVATFAPIARLLCCFSSSGDSRGGNGDPELYY</sequence>
<gene>
    <name evidence="1" type="ORF">H2LOC_001360</name>
</gene>
<accession>A0A6B8KDE8</accession>
<keyword evidence="2" id="KW-1185">Reference proteome</keyword>
<dbReference type="EMBL" id="CP046052">
    <property type="protein sequence ID" value="QGM44453.1"/>
    <property type="molecule type" value="Genomic_DNA"/>
</dbReference>
<dbReference type="KEGG" id="mhey:H2LOC_001360"/>
<protein>
    <submittedName>
        <fullName evidence="1">Uncharacterized protein</fullName>
    </submittedName>
</protein>
<dbReference type="AlphaFoldDB" id="A0A6B8KDE8"/>
<dbReference type="RefSeq" id="WP_154331536.1">
    <property type="nucleotide sequence ID" value="NZ_CP046052.1"/>
</dbReference>
<organism evidence="1 2">
    <name type="scientific">Methylocystis heyeri</name>
    <dbReference type="NCBI Taxonomy" id="391905"/>
    <lineage>
        <taxon>Bacteria</taxon>
        <taxon>Pseudomonadati</taxon>
        <taxon>Pseudomonadota</taxon>
        <taxon>Alphaproteobacteria</taxon>
        <taxon>Hyphomicrobiales</taxon>
        <taxon>Methylocystaceae</taxon>
        <taxon>Methylocystis</taxon>
    </lineage>
</organism>
<proteinExistence type="predicted"/>
<dbReference type="Proteomes" id="UP000309061">
    <property type="component" value="Chromosome"/>
</dbReference>
<evidence type="ECO:0000313" key="2">
    <source>
        <dbReference type="Proteomes" id="UP000309061"/>
    </source>
</evidence>
<name>A0A6B8KDE8_9HYPH</name>